<dbReference type="InterPro" id="IPR000357">
    <property type="entry name" value="HEAT"/>
</dbReference>
<dbReference type="EMBL" id="JAVRHQ010000016">
    <property type="protein sequence ID" value="MDT0643735.1"/>
    <property type="molecule type" value="Genomic_DNA"/>
</dbReference>
<dbReference type="InterPro" id="IPR016024">
    <property type="entry name" value="ARM-type_fold"/>
</dbReference>
<evidence type="ECO:0000256" key="1">
    <source>
        <dbReference type="ARBA" id="ARBA00022737"/>
    </source>
</evidence>
<protein>
    <submittedName>
        <fullName evidence="3">HEAT repeat domain-containing protein</fullName>
    </submittedName>
</protein>
<evidence type="ECO:0000256" key="2">
    <source>
        <dbReference type="SAM" id="Phobius"/>
    </source>
</evidence>
<accession>A0ABU3CCI0</accession>
<name>A0ABU3CCI0_9FLAO</name>
<keyword evidence="2" id="KW-0812">Transmembrane</keyword>
<keyword evidence="4" id="KW-1185">Reference proteome</keyword>
<keyword evidence="2" id="KW-0472">Membrane</keyword>
<dbReference type="Pfam" id="PF02985">
    <property type="entry name" value="HEAT"/>
    <property type="match status" value="1"/>
</dbReference>
<evidence type="ECO:0000313" key="3">
    <source>
        <dbReference type="EMBL" id="MDT0643735.1"/>
    </source>
</evidence>
<dbReference type="SUPFAM" id="SSF48371">
    <property type="entry name" value="ARM repeat"/>
    <property type="match status" value="1"/>
</dbReference>
<organism evidence="3 4">
    <name type="scientific">Autumnicola tepida</name>
    <dbReference type="NCBI Taxonomy" id="3075595"/>
    <lineage>
        <taxon>Bacteria</taxon>
        <taxon>Pseudomonadati</taxon>
        <taxon>Bacteroidota</taxon>
        <taxon>Flavobacteriia</taxon>
        <taxon>Flavobacteriales</taxon>
        <taxon>Flavobacteriaceae</taxon>
        <taxon>Autumnicola</taxon>
    </lineage>
</organism>
<keyword evidence="2" id="KW-1133">Transmembrane helix</keyword>
<proteinExistence type="predicted"/>
<gene>
    <name evidence="3" type="ORF">RM553_12910</name>
</gene>
<keyword evidence="1" id="KW-0677">Repeat</keyword>
<feature type="transmembrane region" description="Helical" evidence="2">
    <location>
        <begin position="6"/>
        <end position="31"/>
    </location>
</feature>
<sequence>MEFVDIIIPVLKIGLTILGVLWLSTFISMGYRKNRIRKLKVIEETFADVVSNYLYPNPASPLELLDIQRILRNIGIRESKKGNVQYLINLMIRTQRSILGNNHTKLKTLYSQIPPYRASISKLKKFGWYSKALGIREIYEMNQQQYIQEIIPLRNHKNLYVRREAQIALIVFLGWDSLRFIPYLKKGLTLWQQIKIVEKLYDLYKEPQVGKLRPLYSTKKIFAKQLIMRIIRKYSLESEVDYILAHLHDTNYEVREAAIYCLDSFKVIKKEKVEVIKSLFQKIPSASQQGQLLNYISNNSAVDVEFYMSLLRSSSDDIKLRSAEILWNSGYKEQVQEFYLEQYSNPEVYAG</sequence>
<evidence type="ECO:0000313" key="4">
    <source>
        <dbReference type="Proteomes" id="UP001262889"/>
    </source>
</evidence>
<comment type="caution">
    <text evidence="3">The sequence shown here is derived from an EMBL/GenBank/DDBJ whole genome shotgun (WGS) entry which is preliminary data.</text>
</comment>
<dbReference type="Proteomes" id="UP001262889">
    <property type="component" value="Unassembled WGS sequence"/>
</dbReference>
<dbReference type="RefSeq" id="WP_311535408.1">
    <property type="nucleotide sequence ID" value="NZ_JAVRHQ010000016.1"/>
</dbReference>
<reference evidence="3 4" key="1">
    <citation type="submission" date="2023-09" db="EMBL/GenBank/DDBJ databases">
        <authorList>
            <person name="Rey-Velasco X."/>
        </authorList>
    </citation>
    <scope>NUCLEOTIDE SEQUENCE [LARGE SCALE GENOMIC DNA]</scope>
    <source>
        <strain evidence="3 4">F363</strain>
    </source>
</reference>